<feature type="domain" description="Temptin Cys/Cys disulfide" evidence="6">
    <location>
        <begin position="40"/>
        <end position="136"/>
    </location>
</feature>
<evidence type="ECO:0000256" key="2">
    <source>
        <dbReference type="ARBA" id="ARBA00023180"/>
    </source>
</evidence>
<evidence type="ECO:0008006" key="9">
    <source>
        <dbReference type="Google" id="ProtNLM"/>
    </source>
</evidence>
<dbReference type="EMBL" id="CAXITT010000001">
    <property type="protein sequence ID" value="CAL1525853.1"/>
    <property type="molecule type" value="Genomic_DNA"/>
</dbReference>
<dbReference type="PANTHER" id="PTHR10157">
    <property type="entry name" value="DOPAMINE BETA HYDROXYLASE RELATED"/>
    <property type="match status" value="1"/>
</dbReference>
<dbReference type="Pfam" id="PF03712">
    <property type="entry name" value="Cu2_monoox_C"/>
    <property type="match status" value="1"/>
</dbReference>
<dbReference type="InterPro" id="IPR057626">
    <property type="entry name" value="S-S_Temptin"/>
</dbReference>
<dbReference type="Pfam" id="PF01082">
    <property type="entry name" value="Cu2_monooxygen"/>
    <property type="match status" value="1"/>
</dbReference>
<dbReference type="InterPro" id="IPR014784">
    <property type="entry name" value="Cu2_ascorb_mOase-like_C"/>
</dbReference>
<keyword evidence="2" id="KW-0325">Glycoprotein</keyword>
<name>A0AAV2GWT9_LYMST</name>
<evidence type="ECO:0000313" key="7">
    <source>
        <dbReference type="EMBL" id="CAL1525853.1"/>
    </source>
</evidence>
<dbReference type="Pfam" id="PF24784">
    <property type="entry name" value="Temptin_C"/>
    <property type="match status" value="1"/>
</dbReference>
<dbReference type="PANTHER" id="PTHR10157:SF23">
    <property type="entry name" value="MOXD1 HOMOLOG 1"/>
    <property type="match status" value="1"/>
</dbReference>
<dbReference type="GO" id="GO:0005507">
    <property type="term" value="F:copper ion binding"/>
    <property type="evidence" value="ECO:0007669"/>
    <property type="project" value="InterPro"/>
</dbReference>
<dbReference type="Gene3D" id="2.60.120.310">
    <property type="entry name" value="Copper type II, ascorbate-dependent monooxygenase, N-terminal domain"/>
    <property type="match status" value="1"/>
</dbReference>
<evidence type="ECO:0000256" key="1">
    <source>
        <dbReference type="ARBA" id="ARBA00023157"/>
    </source>
</evidence>
<proteinExistence type="predicted"/>
<dbReference type="AlphaFoldDB" id="A0AAV2GWT9"/>
<sequence>KNCATFIFEREKNLRATMVAMCRLMFLSLLVLWDILHISSAYKDFQSLIPNGGRVVDPCNNQSTWEGVGHLVKEGRSKRNSFGLDFYTYGKSWTKAFCTLDSDGDGRSNGEELGDPDCVWKPGNTPRRPSLSHPGICEPLTSELCKAKNQGFSCNVASNLEMGFCPHLDKSSIITKELRMAETQVPPSETSYFCQLFDLNFTTDHHMVATQPMVHVKSVVHHVLLFGCDPRVETETSLRSPYQCDMVPHTACNSLIGAWTIGSPGECAHPEMGFRMGPRGYRTVALQVHWNNPNKKSEFVDMSGLKIFLTTKLRKHDAGMLVIGQNYLQIDPETDQGTTDKSKLVEFSSVCPERCTQVMFQTPIFVTSAVNHMHYLGKGQHIKVYKNNTLHSVITDQDNYKYDDPVIYNFQTPIRIEPGDELRTTCVYKRTPKKTPVCWGEATSSEMCFGFITYFPLLRKLSQPWCTSHKSLPSCDRHLPSLSTRPIGNCKWWEFRNASHPETQAILGRVFQECYPSRDPVLRCTDGCKEIVNLIASHPCLQVNFKF</sequence>
<dbReference type="Gene3D" id="2.60.120.230">
    <property type="match status" value="1"/>
</dbReference>
<evidence type="ECO:0000259" key="5">
    <source>
        <dbReference type="Pfam" id="PF03712"/>
    </source>
</evidence>
<dbReference type="InterPro" id="IPR000323">
    <property type="entry name" value="Cu2_ascorb_mOase_N"/>
</dbReference>
<evidence type="ECO:0000256" key="3">
    <source>
        <dbReference type="SAM" id="Phobius"/>
    </source>
</evidence>
<comment type="caution">
    <text evidence="7">The sequence shown here is derived from an EMBL/GenBank/DDBJ whole genome shotgun (WGS) entry which is preliminary data.</text>
</comment>
<feature type="domain" description="Copper type II ascorbate-dependent monooxygenase N-terminal" evidence="4">
    <location>
        <begin position="177"/>
        <end position="296"/>
    </location>
</feature>
<keyword evidence="3" id="KW-1133">Transmembrane helix</keyword>
<dbReference type="InterPro" id="IPR008977">
    <property type="entry name" value="PHM/PNGase_F_dom_sf"/>
</dbReference>
<feature type="transmembrane region" description="Helical" evidence="3">
    <location>
        <begin position="16"/>
        <end position="36"/>
    </location>
</feature>
<dbReference type="InterPro" id="IPR000945">
    <property type="entry name" value="DBH-like"/>
</dbReference>
<dbReference type="GO" id="GO:0004500">
    <property type="term" value="F:dopamine beta-monooxygenase activity"/>
    <property type="evidence" value="ECO:0007669"/>
    <property type="project" value="InterPro"/>
</dbReference>
<keyword evidence="1" id="KW-1015">Disulfide bond</keyword>
<evidence type="ECO:0000259" key="4">
    <source>
        <dbReference type="Pfam" id="PF01082"/>
    </source>
</evidence>
<keyword evidence="8" id="KW-1185">Reference proteome</keyword>
<organism evidence="7 8">
    <name type="scientific">Lymnaea stagnalis</name>
    <name type="common">Great pond snail</name>
    <name type="synonym">Helix stagnalis</name>
    <dbReference type="NCBI Taxonomy" id="6523"/>
    <lineage>
        <taxon>Eukaryota</taxon>
        <taxon>Metazoa</taxon>
        <taxon>Spiralia</taxon>
        <taxon>Lophotrochozoa</taxon>
        <taxon>Mollusca</taxon>
        <taxon>Gastropoda</taxon>
        <taxon>Heterobranchia</taxon>
        <taxon>Euthyneura</taxon>
        <taxon>Panpulmonata</taxon>
        <taxon>Hygrophila</taxon>
        <taxon>Lymnaeoidea</taxon>
        <taxon>Lymnaeidae</taxon>
        <taxon>Lymnaea</taxon>
    </lineage>
</organism>
<dbReference type="SUPFAM" id="SSF49742">
    <property type="entry name" value="PHM/PNGase F"/>
    <property type="match status" value="2"/>
</dbReference>
<protein>
    <recommendedName>
        <fullName evidence="9">Dopamine beta-hydroxylase</fullName>
    </recommendedName>
</protein>
<accession>A0AAV2GWT9</accession>
<dbReference type="Proteomes" id="UP001497497">
    <property type="component" value="Unassembled WGS sequence"/>
</dbReference>
<dbReference type="InterPro" id="IPR024548">
    <property type="entry name" value="Cu2_monoox_C"/>
</dbReference>
<gene>
    <name evidence="7" type="ORF">GSLYS_00000030001</name>
</gene>
<reference evidence="7 8" key="1">
    <citation type="submission" date="2024-04" db="EMBL/GenBank/DDBJ databases">
        <authorList>
            <consortium name="Genoscope - CEA"/>
            <person name="William W."/>
        </authorList>
    </citation>
    <scope>NUCLEOTIDE SEQUENCE [LARGE SCALE GENOMIC DNA]</scope>
</reference>
<keyword evidence="3" id="KW-0472">Membrane</keyword>
<feature type="domain" description="Copper type II ascorbate-dependent monooxygenase C-terminal" evidence="5">
    <location>
        <begin position="317"/>
        <end position="470"/>
    </location>
</feature>
<evidence type="ECO:0000259" key="6">
    <source>
        <dbReference type="Pfam" id="PF24784"/>
    </source>
</evidence>
<feature type="non-terminal residue" evidence="7">
    <location>
        <position position="1"/>
    </location>
</feature>
<dbReference type="InterPro" id="IPR036939">
    <property type="entry name" value="Cu2_ascorb_mOase_N_sf"/>
</dbReference>
<keyword evidence="3" id="KW-0812">Transmembrane</keyword>
<evidence type="ECO:0000313" key="8">
    <source>
        <dbReference type="Proteomes" id="UP001497497"/>
    </source>
</evidence>